<proteinExistence type="predicted"/>
<name>A0ABW2FU42_9ACTN</name>
<reference evidence="3" key="1">
    <citation type="journal article" date="2019" name="Int. J. Syst. Evol. Microbiol.">
        <title>The Global Catalogue of Microorganisms (GCM) 10K type strain sequencing project: providing services to taxonomists for standard genome sequencing and annotation.</title>
        <authorList>
            <consortium name="The Broad Institute Genomics Platform"/>
            <consortium name="The Broad Institute Genome Sequencing Center for Infectious Disease"/>
            <person name="Wu L."/>
            <person name="Ma J."/>
        </authorList>
    </citation>
    <scope>NUCLEOTIDE SEQUENCE [LARGE SCALE GENOMIC DNA]</scope>
    <source>
        <strain evidence="3">CGMCC 1.12859</strain>
    </source>
</reference>
<keyword evidence="3" id="KW-1185">Reference proteome</keyword>
<organism evidence="2 3">
    <name type="scientific">Kitasatospora paranensis</name>
    <dbReference type="NCBI Taxonomy" id="258053"/>
    <lineage>
        <taxon>Bacteria</taxon>
        <taxon>Bacillati</taxon>
        <taxon>Actinomycetota</taxon>
        <taxon>Actinomycetes</taxon>
        <taxon>Kitasatosporales</taxon>
        <taxon>Streptomycetaceae</taxon>
        <taxon>Kitasatospora</taxon>
    </lineage>
</organism>
<gene>
    <name evidence="2" type="ORF">ACFQMG_14440</name>
</gene>
<sequence length="127" mass="12926">MPYPLAFALTLLVEAPVYLVVLARCGGVRPGRAAAAALVVNCATHPGLWWVLGRFAAGPAAAYWTAFALAETAVCASEALLLGRPLARLLRSPAPLALPLRAAASLTANAASLLTGLLAGLLLATGR</sequence>
<dbReference type="Proteomes" id="UP001596435">
    <property type="component" value="Unassembled WGS sequence"/>
</dbReference>
<feature type="transmembrane region" description="Helical" evidence="1">
    <location>
        <begin position="102"/>
        <end position="124"/>
    </location>
</feature>
<dbReference type="EMBL" id="JBHTAJ010000023">
    <property type="protein sequence ID" value="MFC7180754.1"/>
    <property type="molecule type" value="Genomic_DNA"/>
</dbReference>
<protein>
    <submittedName>
        <fullName evidence="2">Uncharacterized protein</fullName>
    </submittedName>
</protein>
<dbReference type="RefSeq" id="WP_380231217.1">
    <property type="nucleotide sequence ID" value="NZ_JBHSVH010000002.1"/>
</dbReference>
<keyword evidence="1" id="KW-0472">Membrane</keyword>
<comment type="caution">
    <text evidence="2">The sequence shown here is derived from an EMBL/GenBank/DDBJ whole genome shotgun (WGS) entry which is preliminary data.</text>
</comment>
<evidence type="ECO:0000313" key="3">
    <source>
        <dbReference type="Proteomes" id="UP001596435"/>
    </source>
</evidence>
<keyword evidence="1" id="KW-1133">Transmembrane helix</keyword>
<evidence type="ECO:0000256" key="1">
    <source>
        <dbReference type="SAM" id="Phobius"/>
    </source>
</evidence>
<keyword evidence="1" id="KW-0812">Transmembrane</keyword>
<accession>A0ABW2FU42</accession>
<evidence type="ECO:0000313" key="2">
    <source>
        <dbReference type="EMBL" id="MFC7180754.1"/>
    </source>
</evidence>